<feature type="transmembrane region" description="Helical" evidence="3">
    <location>
        <begin position="7"/>
        <end position="26"/>
    </location>
</feature>
<dbReference type="Proteomes" id="UP000002051">
    <property type="component" value="Chromosome 2"/>
</dbReference>
<dbReference type="InterPro" id="IPR035669">
    <property type="entry name" value="SGNH_plant_lipase-like"/>
</dbReference>
<keyword evidence="5" id="KW-0378">Hydrolase</keyword>
<keyword evidence="3" id="KW-1133">Transmembrane helix</keyword>
<comment type="similarity">
    <text evidence="1">Belongs to the 'GDSL' lipolytic enzyme family.</text>
</comment>
<dbReference type="Pfam" id="PF00657">
    <property type="entry name" value="Lipase_GDSL"/>
    <property type="match status" value="1"/>
</dbReference>
<keyword evidence="2" id="KW-0732">Signal</keyword>
<sequence length="397" mass="43646">MTNLHSFCCFVVYIVLIHFIASLSLITSQIHINEIANGITNNALFIFGDSTVDSGNNNYIDTIPENKADCKPYGQNGVFDKPTGRFSDGRVITDFIAEYAKLPLIPPYLKPSIDYSNGVNFASGGAGVLPETNQGLVIDLPTQLSNFEEVRKSLAEKLGEEKAKELISEAVYFISIGSNDYMGGYLGNPKMQESYNPQQYIGMVIGNLTQSIVRLYEKGARKFGFLSLSPLGCLPALRAANPEANKGGCFGAASSLALAHNNALSNILTSLNQVLKGFMYTNSNFYDWLQDKINNPTKYGFEDGVNACCGSGPYGGIYTCGGTKTIKEYNLCDNVDEFVWWDSFHPTEKIHEQFAKALWNGSLSIVGPYNLERLFNNDIKLMTIADVVDVPEIEHGF</sequence>
<keyword evidence="3" id="KW-0472">Membrane</keyword>
<evidence type="ECO:0000313" key="5">
    <source>
        <dbReference type="EMBL" id="RHN73726.1"/>
    </source>
</evidence>
<dbReference type="PANTHER" id="PTHR45966:SF13">
    <property type="entry name" value="GDSL ESTERASE_LIPASE"/>
    <property type="match status" value="1"/>
</dbReference>
<reference evidence="6" key="3">
    <citation type="submission" date="2015-04" db="UniProtKB">
        <authorList>
            <consortium name="EnsemblPlants"/>
        </authorList>
    </citation>
    <scope>IDENTIFICATION</scope>
    <source>
        <strain evidence="6">cv. Jemalong A17</strain>
    </source>
</reference>
<reference evidence="4 7" key="2">
    <citation type="journal article" date="2014" name="BMC Genomics">
        <title>An improved genome release (version Mt4.0) for the model legume Medicago truncatula.</title>
        <authorList>
            <person name="Tang H."/>
            <person name="Krishnakumar V."/>
            <person name="Bidwell S."/>
            <person name="Rosen B."/>
            <person name="Chan A."/>
            <person name="Zhou S."/>
            <person name="Gentzbittel L."/>
            <person name="Childs K.L."/>
            <person name="Yandell M."/>
            <person name="Gundlach H."/>
            <person name="Mayer K.F."/>
            <person name="Schwartz D.C."/>
            <person name="Town C.D."/>
        </authorList>
    </citation>
    <scope>GENOME REANNOTATION</scope>
    <source>
        <strain evidence="4">A17</strain>
        <strain evidence="6 7">cv. Jemalong A17</strain>
    </source>
</reference>
<dbReference type="HOGENOM" id="CLU_015101_0_2_1"/>
<dbReference type="InterPro" id="IPR001087">
    <property type="entry name" value="GDSL"/>
</dbReference>
<dbReference type="KEGG" id="mtr:25486577"/>
<dbReference type="EMBL" id="CM001218">
    <property type="protein sequence ID" value="KEH37659.1"/>
    <property type="molecule type" value="Genomic_DNA"/>
</dbReference>
<dbReference type="PANTHER" id="PTHR45966">
    <property type="entry name" value="GDSL-LIKE LIPASE/ACYLHYDROLASE"/>
    <property type="match status" value="1"/>
</dbReference>
<dbReference type="SUPFAM" id="SSF52266">
    <property type="entry name" value="SGNH hydrolase"/>
    <property type="match status" value="1"/>
</dbReference>
<reference evidence="5" key="4">
    <citation type="journal article" date="2018" name="Nat. Plants">
        <title>Whole-genome landscape of Medicago truncatula symbiotic genes.</title>
        <authorList>
            <person name="Pecrix Y."/>
            <person name="Gamas P."/>
            <person name="Carrere S."/>
        </authorList>
    </citation>
    <scope>NUCLEOTIDE SEQUENCE</scope>
    <source>
        <tissue evidence="5">Leaves</tissue>
    </source>
</reference>
<dbReference type="InterPro" id="IPR044552">
    <property type="entry name" value="GLIP1-5/GLL25"/>
</dbReference>
<evidence type="ECO:0000313" key="4">
    <source>
        <dbReference type="EMBL" id="KEH37659.1"/>
    </source>
</evidence>
<gene>
    <name evidence="6" type="primary">25486577</name>
    <name evidence="4" type="ordered locus">MTR_2g044100</name>
    <name evidence="5" type="ORF">MtrunA17_Chr2g0301641</name>
</gene>
<protein>
    <submittedName>
        <fullName evidence="4">GDSL-like lipase/acylhydrolase</fullName>
    </submittedName>
    <submittedName>
        <fullName evidence="5">Putative SGNH hydrolase-type esterase domain-containing protein</fullName>
    </submittedName>
</protein>
<keyword evidence="3" id="KW-0812">Transmembrane</keyword>
<dbReference type="CDD" id="cd01837">
    <property type="entry name" value="SGNH_plant_lipase_like"/>
    <property type="match status" value="1"/>
</dbReference>
<keyword evidence="7" id="KW-1185">Reference proteome</keyword>
<dbReference type="EnsemblPlants" id="KEH37659">
    <property type="protein sequence ID" value="KEH37659"/>
    <property type="gene ID" value="MTR_2g044100"/>
</dbReference>
<evidence type="ECO:0000313" key="6">
    <source>
        <dbReference type="EnsemblPlants" id="KEH37659"/>
    </source>
</evidence>
<dbReference type="OrthoDB" id="1600564at2759"/>
<evidence type="ECO:0000313" key="7">
    <source>
        <dbReference type="Proteomes" id="UP000002051"/>
    </source>
</evidence>
<dbReference type="EMBL" id="PSQE01000002">
    <property type="protein sequence ID" value="RHN73726.1"/>
    <property type="molecule type" value="Genomic_DNA"/>
</dbReference>
<evidence type="ECO:0000256" key="1">
    <source>
        <dbReference type="ARBA" id="ARBA00008668"/>
    </source>
</evidence>
<reference evidence="4 7" key="1">
    <citation type="journal article" date="2011" name="Nature">
        <title>The Medicago genome provides insight into the evolution of rhizobial symbioses.</title>
        <authorList>
            <person name="Young N.D."/>
            <person name="Debelle F."/>
            <person name="Oldroyd G.E."/>
            <person name="Geurts R."/>
            <person name="Cannon S.B."/>
            <person name="Udvardi M.K."/>
            <person name="Benedito V.A."/>
            <person name="Mayer K.F."/>
            <person name="Gouzy J."/>
            <person name="Schoof H."/>
            <person name="Van de Peer Y."/>
            <person name="Proost S."/>
            <person name="Cook D.R."/>
            <person name="Meyers B.C."/>
            <person name="Spannagl M."/>
            <person name="Cheung F."/>
            <person name="De Mita S."/>
            <person name="Krishnakumar V."/>
            <person name="Gundlach H."/>
            <person name="Zhou S."/>
            <person name="Mudge J."/>
            <person name="Bharti A.K."/>
            <person name="Murray J.D."/>
            <person name="Naoumkina M.A."/>
            <person name="Rosen B."/>
            <person name="Silverstein K.A."/>
            <person name="Tang H."/>
            <person name="Rombauts S."/>
            <person name="Zhao P.X."/>
            <person name="Zhou P."/>
            <person name="Barbe V."/>
            <person name="Bardou P."/>
            <person name="Bechner M."/>
            <person name="Bellec A."/>
            <person name="Berger A."/>
            <person name="Berges H."/>
            <person name="Bidwell S."/>
            <person name="Bisseling T."/>
            <person name="Choisne N."/>
            <person name="Couloux A."/>
            <person name="Denny R."/>
            <person name="Deshpande S."/>
            <person name="Dai X."/>
            <person name="Doyle J.J."/>
            <person name="Dudez A.M."/>
            <person name="Farmer A.D."/>
            <person name="Fouteau S."/>
            <person name="Franken C."/>
            <person name="Gibelin C."/>
            <person name="Gish J."/>
            <person name="Goldstein S."/>
            <person name="Gonzalez A.J."/>
            <person name="Green P.J."/>
            <person name="Hallab A."/>
            <person name="Hartog M."/>
            <person name="Hua A."/>
            <person name="Humphray S.J."/>
            <person name="Jeong D.H."/>
            <person name="Jing Y."/>
            <person name="Jocker A."/>
            <person name="Kenton S.M."/>
            <person name="Kim D.J."/>
            <person name="Klee K."/>
            <person name="Lai H."/>
            <person name="Lang C."/>
            <person name="Lin S."/>
            <person name="Macmil S.L."/>
            <person name="Magdelenat G."/>
            <person name="Matthews L."/>
            <person name="McCorrison J."/>
            <person name="Monaghan E.L."/>
            <person name="Mun J.H."/>
            <person name="Najar F.Z."/>
            <person name="Nicholson C."/>
            <person name="Noirot C."/>
            <person name="O'Bleness M."/>
            <person name="Paule C.R."/>
            <person name="Poulain J."/>
            <person name="Prion F."/>
            <person name="Qin B."/>
            <person name="Qu C."/>
            <person name="Retzel E.F."/>
            <person name="Riddle C."/>
            <person name="Sallet E."/>
            <person name="Samain S."/>
            <person name="Samson N."/>
            <person name="Sanders I."/>
            <person name="Saurat O."/>
            <person name="Scarpelli C."/>
            <person name="Schiex T."/>
            <person name="Segurens B."/>
            <person name="Severin A.J."/>
            <person name="Sherrier D.J."/>
            <person name="Shi R."/>
            <person name="Sims S."/>
            <person name="Singer S.R."/>
            <person name="Sinharoy S."/>
            <person name="Sterck L."/>
            <person name="Viollet A."/>
            <person name="Wang B.B."/>
            <person name="Wang K."/>
            <person name="Wang M."/>
            <person name="Wang X."/>
            <person name="Warfsmann J."/>
            <person name="Weissenbach J."/>
            <person name="White D.D."/>
            <person name="White J.D."/>
            <person name="Wiley G.B."/>
            <person name="Wincker P."/>
            <person name="Xing Y."/>
            <person name="Yang L."/>
            <person name="Yao Z."/>
            <person name="Ying F."/>
            <person name="Zhai J."/>
            <person name="Zhou L."/>
            <person name="Zuber A."/>
            <person name="Denarie J."/>
            <person name="Dixon R.A."/>
            <person name="May G.D."/>
            <person name="Schwartz D.C."/>
            <person name="Rogers J."/>
            <person name="Quetier F."/>
            <person name="Town C.D."/>
            <person name="Roe B.A."/>
        </authorList>
    </citation>
    <scope>NUCLEOTIDE SEQUENCE [LARGE SCALE GENOMIC DNA]</scope>
    <source>
        <strain evidence="4">A17</strain>
        <strain evidence="6 7">cv. Jemalong A17</strain>
    </source>
</reference>
<dbReference type="AlphaFoldDB" id="A0A072V6E9"/>
<evidence type="ECO:0000256" key="2">
    <source>
        <dbReference type="ARBA" id="ARBA00022729"/>
    </source>
</evidence>
<accession>A0A072V6E9</accession>
<dbReference type="Gene3D" id="3.40.50.1110">
    <property type="entry name" value="SGNH hydrolase"/>
    <property type="match status" value="1"/>
</dbReference>
<dbReference type="InterPro" id="IPR036514">
    <property type="entry name" value="SGNH_hydro_sf"/>
</dbReference>
<evidence type="ECO:0000256" key="3">
    <source>
        <dbReference type="SAM" id="Phobius"/>
    </source>
</evidence>
<proteinExistence type="inferred from homology"/>
<dbReference type="STRING" id="3880.A0A072V6E9"/>
<dbReference type="Proteomes" id="UP000265566">
    <property type="component" value="Chromosome 2"/>
</dbReference>
<dbReference type="GO" id="GO:0016298">
    <property type="term" value="F:lipase activity"/>
    <property type="evidence" value="ECO:0000318"/>
    <property type="project" value="GO_Central"/>
</dbReference>
<organism evidence="4 7">
    <name type="scientific">Medicago truncatula</name>
    <name type="common">Barrel medic</name>
    <name type="synonym">Medicago tribuloides</name>
    <dbReference type="NCBI Taxonomy" id="3880"/>
    <lineage>
        <taxon>Eukaryota</taxon>
        <taxon>Viridiplantae</taxon>
        <taxon>Streptophyta</taxon>
        <taxon>Embryophyta</taxon>
        <taxon>Tracheophyta</taxon>
        <taxon>Spermatophyta</taxon>
        <taxon>Magnoliopsida</taxon>
        <taxon>eudicotyledons</taxon>
        <taxon>Gunneridae</taxon>
        <taxon>Pentapetalae</taxon>
        <taxon>rosids</taxon>
        <taxon>fabids</taxon>
        <taxon>Fabales</taxon>
        <taxon>Fabaceae</taxon>
        <taxon>Papilionoideae</taxon>
        <taxon>50 kb inversion clade</taxon>
        <taxon>NPAAA clade</taxon>
        <taxon>Hologalegina</taxon>
        <taxon>IRL clade</taxon>
        <taxon>Trifolieae</taxon>
        <taxon>Medicago</taxon>
    </lineage>
</organism>
<name>A0A072V6E9_MEDTR</name>
<dbReference type="Gramene" id="rna9580">
    <property type="protein sequence ID" value="RHN73726.1"/>
    <property type="gene ID" value="gene9580"/>
</dbReference>